<gene>
    <name evidence="1" type="ORF">LIET2_gp039</name>
</gene>
<evidence type="ECO:0000313" key="2">
    <source>
        <dbReference type="Proteomes" id="UP000289486"/>
    </source>
</evidence>
<reference evidence="1 2" key="1">
    <citation type="submission" date="2019-01" db="EMBL/GenBank/DDBJ databases">
        <title>Complete genome sequence of Pantoea phage vB_PagM_LIET2.</title>
        <authorList>
            <person name="Truncaite L."/>
            <person name="Simoliuniene M."/>
            <person name="Kazlauskas D."/>
            <person name="Meskys R."/>
            <person name="Simoliunas E."/>
        </authorList>
    </citation>
    <scope>NUCLEOTIDE SEQUENCE [LARGE SCALE GENOMIC DNA]</scope>
</reference>
<proteinExistence type="predicted"/>
<keyword evidence="2" id="KW-1185">Reference proteome</keyword>
<evidence type="ECO:0000313" key="1">
    <source>
        <dbReference type="EMBL" id="QAX92291.1"/>
    </source>
</evidence>
<name>A0A411AW14_9CAUD</name>
<dbReference type="Proteomes" id="UP000289486">
    <property type="component" value="Segment"/>
</dbReference>
<accession>A0A411AW14</accession>
<protein>
    <submittedName>
        <fullName evidence="1">Uncharacterized protein</fullName>
    </submittedName>
</protein>
<sequence length="227" mass="24747">MIPPITDAVISLMELRKLASSAAMLCKIHDDRKGDQPVAGDKIRCTFSMGMNLNQPGEKLVFESGRVYDVVANSRDAGSRAKVIDYMRHASIHKEITDLLESFPLNLPAHVVLRDPVNGTETLATYPAFAGVTFMSAAHDAADQQYNNELEVGTILRAGRISSSCPYLTPGKGYKITKVEPACSCGDPECKAHGINLYYIKDDEGDPMPVTSPFSMYGELQPTSFKA</sequence>
<dbReference type="EMBL" id="MK388689">
    <property type="protein sequence ID" value="QAX92291.1"/>
    <property type="molecule type" value="Genomic_DNA"/>
</dbReference>
<organism evidence="1 2">
    <name type="scientific">Pantoea phage vB_PagM_LIET2</name>
    <dbReference type="NCBI Taxonomy" id="2508071"/>
    <lineage>
        <taxon>Viruses</taxon>
        <taxon>Duplodnaviria</taxon>
        <taxon>Heunggongvirae</taxon>
        <taxon>Uroviricota</taxon>
        <taxon>Caudoviricetes</taxon>
        <taxon>Lietduovirus</taxon>
        <taxon>Lietduovirus LIET2</taxon>
    </lineage>
</organism>